<accession>A0A9P1BE82</accession>
<protein>
    <submittedName>
        <fullName evidence="16">Myo-inositol 2-dehydrogenase</fullName>
    </submittedName>
</protein>
<keyword evidence="7" id="KW-0479">Metal-binding</keyword>
<dbReference type="GO" id="GO:0005886">
    <property type="term" value="C:plasma membrane"/>
    <property type="evidence" value="ECO:0007669"/>
    <property type="project" value="UniProtKB-SubCell"/>
</dbReference>
<name>A0A9P1BE82_9DINO</name>
<keyword evidence="17" id="KW-1185">Reference proteome</keyword>
<dbReference type="InterPro" id="IPR036291">
    <property type="entry name" value="NAD(P)-bd_dom_sf"/>
</dbReference>
<dbReference type="EMBL" id="CAMXCT020000001">
    <property type="protein sequence ID" value="CAL1125107.1"/>
    <property type="molecule type" value="Genomic_DNA"/>
</dbReference>
<dbReference type="Gene3D" id="3.40.50.720">
    <property type="entry name" value="NAD(P)-binding Rossmann-like Domain"/>
    <property type="match status" value="1"/>
</dbReference>
<dbReference type="GO" id="GO:0051537">
    <property type="term" value="F:2 iron, 2 sulfur cluster binding"/>
    <property type="evidence" value="ECO:0007669"/>
    <property type="project" value="UniProtKB-KW"/>
</dbReference>
<dbReference type="SUPFAM" id="SSF50022">
    <property type="entry name" value="ISP domain"/>
    <property type="match status" value="1"/>
</dbReference>
<evidence type="ECO:0000259" key="13">
    <source>
        <dbReference type="PROSITE" id="PS51296"/>
    </source>
</evidence>
<dbReference type="SUPFAM" id="SSF55347">
    <property type="entry name" value="Glyceraldehyde-3-phosphate dehydrogenase-like, C-terminal domain"/>
    <property type="match status" value="1"/>
</dbReference>
<dbReference type="InterPro" id="IPR000182">
    <property type="entry name" value="GNAT_dom"/>
</dbReference>
<dbReference type="GO" id="GO:0016747">
    <property type="term" value="F:acyltransferase activity, transferring groups other than amino-acyl groups"/>
    <property type="evidence" value="ECO:0007669"/>
    <property type="project" value="InterPro"/>
</dbReference>
<dbReference type="CDD" id="cd03467">
    <property type="entry name" value="Rieske"/>
    <property type="match status" value="1"/>
</dbReference>
<evidence type="ECO:0000256" key="9">
    <source>
        <dbReference type="ARBA" id="ARBA00023014"/>
    </source>
</evidence>
<keyword evidence="5" id="KW-0808">Transferase</keyword>
<dbReference type="Gene3D" id="3.40.630.30">
    <property type="match status" value="1"/>
</dbReference>
<comment type="caution">
    <text evidence="14">The sequence shown here is derived from an EMBL/GenBank/DDBJ whole genome shotgun (WGS) entry which is preliminary data.</text>
</comment>
<dbReference type="AlphaFoldDB" id="A0A9P1BE82"/>
<comment type="subcellular location">
    <subcellularLocation>
        <location evidence="1">Cell inner membrane</location>
    </subcellularLocation>
</comment>
<dbReference type="OrthoDB" id="446809at2759"/>
<feature type="domain" description="N-acetyltransferase" evidence="12">
    <location>
        <begin position="782"/>
        <end position="969"/>
    </location>
</feature>
<keyword evidence="3" id="KW-1003">Cell membrane</keyword>
<evidence type="ECO:0000256" key="11">
    <source>
        <dbReference type="ARBA" id="ARBA00023315"/>
    </source>
</evidence>
<evidence type="ECO:0000256" key="4">
    <source>
        <dbReference type="ARBA" id="ARBA00022519"/>
    </source>
</evidence>
<reference evidence="14" key="1">
    <citation type="submission" date="2022-10" db="EMBL/GenBank/DDBJ databases">
        <authorList>
            <person name="Chen Y."/>
            <person name="Dougan E. K."/>
            <person name="Chan C."/>
            <person name="Rhodes N."/>
            <person name="Thang M."/>
        </authorList>
    </citation>
    <scope>NUCLEOTIDE SEQUENCE</scope>
</reference>
<organism evidence="14">
    <name type="scientific">Cladocopium goreaui</name>
    <dbReference type="NCBI Taxonomy" id="2562237"/>
    <lineage>
        <taxon>Eukaryota</taxon>
        <taxon>Sar</taxon>
        <taxon>Alveolata</taxon>
        <taxon>Dinophyceae</taxon>
        <taxon>Suessiales</taxon>
        <taxon>Symbiodiniaceae</taxon>
        <taxon>Cladocopium</taxon>
    </lineage>
</organism>
<dbReference type="Pfam" id="PF03279">
    <property type="entry name" value="Lip_A_acyltrans"/>
    <property type="match status" value="1"/>
</dbReference>
<dbReference type="GO" id="GO:0008610">
    <property type="term" value="P:lipid biosynthetic process"/>
    <property type="evidence" value="ECO:0007669"/>
    <property type="project" value="UniProtKB-ARBA"/>
</dbReference>
<dbReference type="Pfam" id="PF00355">
    <property type="entry name" value="Rieske"/>
    <property type="match status" value="1"/>
</dbReference>
<evidence type="ECO:0000256" key="3">
    <source>
        <dbReference type="ARBA" id="ARBA00022475"/>
    </source>
</evidence>
<dbReference type="EMBL" id="CAMXCT030000001">
    <property type="protein sequence ID" value="CAL4759044.1"/>
    <property type="molecule type" value="Genomic_DNA"/>
</dbReference>
<gene>
    <name evidence="14" type="ORF">C1SCF055_LOCUS322</name>
</gene>
<keyword evidence="4" id="KW-0997">Cell inner membrane</keyword>
<evidence type="ECO:0000313" key="16">
    <source>
        <dbReference type="EMBL" id="CAL4759044.1"/>
    </source>
</evidence>
<dbReference type="Gene3D" id="2.102.10.10">
    <property type="entry name" value="Rieske [2Fe-2S] iron-sulphur domain"/>
    <property type="match status" value="1"/>
</dbReference>
<dbReference type="InterPro" id="IPR055170">
    <property type="entry name" value="GFO_IDH_MocA-like_dom"/>
</dbReference>
<evidence type="ECO:0000313" key="15">
    <source>
        <dbReference type="EMBL" id="CAL1125107.1"/>
    </source>
</evidence>
<dbReference type="CDD" id="cd04301">
    <property type="entry name" value="NAT_SF"/>
    <property type="match status" value="1"/>
</dbReference>
<evidence type="ECO:0000313" key="14">
    <source>
        <dbReference type="EMBL" id="CAI3971732.1"/>
    </source>
</evidence>
<dbReference type="InterPro" id="IPR004960">
    <property type="entry name" value="LipA_acyltrans"/>
</dbReference>
<keyword evidence="6" id="KW-0001">2Fe-2S</keyword>
<evidence type="ECO:0000313" key="17">
    <source>
        <dbReference type="Proteomes" id="UP001152797"/>
    </source>
</evidence>
<comment type="similarity">
    <text evidence="2">Belongs to the Gfo/Idh/MocA family.</text>
</comment>
<dbReference type="InterPro" id="IPR016181">
    <property type="entry name" value="Acyl_CoA_acyltransferase"/>
</dbReference>
<evidence type="ECO:0000256" key="5">
    <source>
        <dbReference type="ARBA" id="ARBA00022679"/>
    </source>
</evidence>
<evidence type="ECO:0000256" key="2">
    <source>
        <dbReference type="ARBA" id="ARBA00010928"/>
    </source>
</evidence>
<evidence type="ECO:0000259" key="12">
    <source>
        <dbReference type="PROSITE" id="PS51186"/>
    </source>
</evidence>
<dbReference type="PANTHER" id="PTHR43249">
    <property type="entry name" value="UDP-N-ACETYL-2-AMINO-2-DEOXY-D-GLUCURONATE OXIDASE"/>
    <property type="match status" value="1"/>
</dbReference>
<proteinExistence type="inferred from homology"/>
<evidence type="ECO:0000256" key="1">
    <source>
        <dbReference type="ARBA" id="ARBA00004533"/>
    </source>
</evidence>
<evidence type="ECO:0000256" key="10">
    <source>
        <dbReference type="ARBA" id="ARBA00023136"/>
    </source>
</evidence>
<dbReference type="EMBL" id="CAMXCT010000001">
    <property type="protein sequence ID" value="CAI3971732.1"/>
    <property type="molecule type" value="Genomic_DNA"/>
</dbReference>
<feature type="domain" description="Rieske" evidence="13">
    <location>
        <begin position="670"/>
        <end position="765"/>
    </location>
</feature>
<dbReference type="SUPFAM" id="SSF51735">
    <property type="entry name" value="NAD(P)-binding Rossmann-fold domains"/>
    <property type="match status" value="1"/>
</dbReference>
<reference evidence="15" key="2">
    <citation type="submission" date="2024-04" db="EMBL/GenBank/DDBJ databases">
        <authorList>
            <person name="Chen Y."/>
            <person name="Shah S."/>
            <person name="Dougan E. K."/>
            <person name="Thang M."/>
            <person name="Chan C."/>
        </authorList>
    </citation>
    <scope>NUCLEOTIDE SEQUENCE [LARGE SCALE GENOMIC DNA]</scope>
</reference>
<dbReference type="Pfam" id="PF22725">
    <property type="entry name" value="GFO_IDH_MocA_C3"/>
    <property type="match status" value="1"/>
</dbReference>
<keyword evidence="9" id="KW-0411">Iron-sulfur</keyword>
<dbReference type="SUPFAM" id="SSF55729">
    <property type="entry name" value="Acyl-CoA N-acyltransferases (Nat)"/>
    <property type="match status" value="2"/>
</dbReference>
<dbReference type="PANTHER" id="PTHR43249:SF1">
    <property type="entry name" value="D-GLUCOSIDE 3-DEHYDROGENASE"/>
    <property type="match status" value="1"/>
</dbReference>
<dbReference type="PROSITE" id="PS51296">
    <property type="entry name" value="RIESKE"/>
    <property type="match status" value="1"/>
</dbReference>
<evidence type="ECO:0000256" key="7">
    <source>
        <dbReference type="ARBA" id="ARBA00022723"/>
    </source>
</evidence>
<keyword evidence="11" id="KW-0012">Acyltransferase</keyword>
<dbReference type="InterPro" id="IPR017941">
    <property type="entry name" value="Rieske_2Fe-2S"/>
</dbReference>
<dbReference type="InterPro" id="IPR000683">
    <property type="entry name" value="Gfo/Idh/MocA-like_OxRdtase_N"/>
</dbReference>
<dbReference type="InterPro" id="IPR052515">
    <property type="entry name" value="Gfo/Idh/MocA_Oxidoreductase"/>
</dbReference>
<dbReference type="PROSITE" id="PS51186">
    <property type="entry name" value="GNAT"/>
    <property type="match status" value="2"/>
</dbReference>
<dbReference type="Pfam" id="PF00583">
    <property type="entry name" value="Acetyltransf_1"/>
    <property type="match status" value="2"/>
</dbReference>
<keyword evidence="10" id="KW-0472">Membrane</keyword>
<dbReference type="CDD" id="cd07984">
    <property type="entry name" value="LPLAT_LABLAT-like"/>
    <property type="match status" value="1"/>
</dbReference>
<evidence type="ECO:0000256" key="8">
    <source>
        <dbReference type="ARBA" id="ARBA00023004"/>
    </source>
</evidence>
<dbReference type="Pfam" id="PF01408">
    <property type="entry name" value="GFO_IDH_MocA"/>
    <property type="match status" value="1"/>
</dbReference>
<dbReference type="GO" id="GO:1901137">
    <property type="term" value="P:carbohydrate derivative biosynthetic process"/>
    <property type="evidence" value="ECO:0007669"/>
    <property type="project" value="UniProtKB-ARBA"/>
</dbReference>
<keyword evidence="8" id="KW-0408">Iron</keyword>
<dbReference type="Gene3D" id="3.30.360.10">
    <property type="entry name" value="Dihydrodipicolinate Reductase, domain 2"/>
    <property type="match status" value="1"/>
</dbReference>
<dbReference type="Proteomes" id="UP001152797">
    <property type="component" value="Unassembled WGS sequence"/>
</dbReference>
<dbReference type="GO" id="GO:0046872">
    <property type="term" value="F:metal ion binding"/>
    <property type="evidence" value="ECO:0007669"/>
    <property type="project" value="UniProtKB-KW"/>
</dbReference>
<evidence type="ECO:0000256" key="6">
    <source>
        <dbReference type="ARBA" id="ARBA00022714"/>
    </source>
</evidence>
<sequence>MAHGFGLVGCGMIAHFHAKAIADIRGAKLIGCYDTFPSAADKLASTFDCQAYHKLDEMLANPKIDVVVIGTPSGAHMDPAVAAAKAGKHVIVEKPLEITLKRCDKIIEACKKAKVRLATIFPSRFHASSVELRRAVDEKRFGALTMGDAYVKWFRPQSYYDSGAWRGTWELDGGGALMNQAIHSVDLLTWLMGPVTEISAHFGMLAHERIEVEDTAVASLRFANGALGVIEASTAAYPGYLKRIELHGSEGSAALEEEDIVRWDFAKKGRRDAAVKRKMSQTISGGGGASDPSAIGHHGHAELFKDTLAAIDAGKDPSVDGKEGRRSVEIILGIYKAAETGRSVKLPLTSDPVLKSRKETVGKLTKKSTSLVRVQVLGQYAAYVAVRLFISLLQALPIEMCQTLTRGMAWFCSDAVGIRRKVVMGNLQQAFPERTEAERKAIARGMWEHLLLFIVELAHAPRKIHDTNWRDYVNLVEPQPLLRALLADRPVMIVSGHFGNFELAGYIIGLLGFPTHTVARKLDNPYIDRFLNRFRGVTGQYMIPKKGGYDDILEVLRSKGTMTFLADQHAGEKGCWVDFFGREASTHKAIALLALQHDSPVAVGYAVRRDRPLQYSLQLEGITEPAQQGGVKELTTWYTKRIEDAVRRTPDQYWWLHRRWKERRRKRRTTAVTKQVDDCPQGSCIERVVGDRIVALFNVDGTFHALDGVCPHQGGPLGQGELSGTIVTCPWHGWQFDVRDGQHQFSPTIQQPSFATRVVGNTVQEKGFGLVAVCYGQASIVIHYRPFRNSDPPALVQIWQSRAVERGLTQPVTAEVLEELVFSKPYFENRGLILAWDDETPVGFVHAGFGPSDDQQRISYMLGVTCALMVRDDYRRLGIGRELITRSEHYLRERGAKVLYGGAIRPLNPFYLGLYGGSELPGVLDSDQAAQQIYRACGYREIDRTCIFQRDLAGFRAPIDRYQMQIRRRMTVKVTEDPPTKTWWEACTFGGFDRTRFELIDKTTQQSLASVIFWRIEPLGTSWGVQAAGLVDLEVHEEHRKQGMATFLVSEALKQLGQSGFHRVEVQTMQANTAAINLYQKLGFRDVEGGAVFRKEE</sequence>
<feature type="domain" description="N-acetyltransferase" evidence="12">
    <location>
        <begin position="964"/>
        <end position="1097"/>
    </location>
</feature>
<dbReference type="GO" id="GO:0000166">
    <property type="term" value="F:nucleotide binding"/>
    <property type="evidence" value="ECO:0007669"/>
    <property type="project" value="InterPro"/>
</dbReference>
<dbReference type="InterPro" id="IPR036922">
    <property type="entry name" value="Rieske_2Fe-2S_sf"/>
</dbReference>